<evidence type="ECO:0000313" key="3">
    <source>
        <dbReference type="Proteomes" id="UP001291623"/>
    </source>
</evidence>
<feature type="region of interest" description="Disordered" evidence="1">
    <location>
        <begin position="1"/>
        <end position="62"/>
    </location>
</feature>
<reference evidence="2" key="1">
    <citation type="submission" date="2023-12" db="EMBL/GenBank/DDBJ databases">
        <title>Genome assembly of Anisodus tanguticus.</title>
        <authorList>
            <person name="Wang Y.-J."/>
        </authorList>
    </citation>
    <scope>NUCLEOTIDE SEQUENCE</scope>
    <source>
        <strain evidence="2">KB-2021</strain>
        <tissue evidence="2">Leaf</tissue>
    </source>
</reference>
<sequence length="106" mass="11799">MPNLGANNAATEANGSGRNGGSRLHRRRRRRPSMAACSETTTTDGSLHFTDSDSDQSWHSPIGSMDGISVNCEIDLESGELELMKLHNKEERDCRICHLSVEKWRD</sequence>
<name>A0AAE1V7S4_9SOLA</name>
<feature type="compositionally biased region" description="Basic residues" evidence="1">
    <location>
        <begin position="23"/>
        <end position="32"/>
    </location>
</feature>
<comment type="caution">
    <text evidence="2">The sequence shown here is derived from an EMBL/GenBank/DDBJ whole genome shotgun (WGS) entry which is preliminary data.</text>
</comment>
<evidence type="ECO:0000313" key="2">
    <source>
        <dbReference type="EMBL" id="KAK4351579.1"/>
    </source>
</evidence>
<accession>A0AAE1V7S4</accession>
<dbReference type="EMBL" id="JAVYJV010000016">
    <property type="protein sequence ID" value="KAK4351579.1"/>
    <property type="molecule type" value="Genomic_DNA"/>
</dbReference>
<feature type="compositionally biased region" description="Polar residues" evidence="1">
    <location>
        <begin position="1"/>
        <end position="13"/>
    </location>
</feature>
<dbReference type="Proteomes" id="UP001291623">
    <property type="component" value="Unassembled WGS sequence"/>
</dbReference>
<protein>
    <submittedName>
        <fullName evidence="2">Uncharacterized protein</fullName>
    </submittedName>
</protein>
<gene>
    <name evidence="2" type="ORF">RND71_030892</name>
</gene>
<dbReference type="AlphaFoldDB" id="A0AAE1V7S4"/>
<organism evidence="2 3">
    <name type="scientific">Anisodus tanguticus</name>
    <dbReference type="NCBI Taxonomy" id="243964"/>
    <lineage>
        <taxon>Eukaryota</taxon>
        <taxon>Viridiplantae</taxon>
        <taxon>Streptophyta</taxon>
        <taxon>Embryophyta</taxon>
        <taxon>Tracheophyta</taxon>
        <taxon>Spermatophyta</taxon>
        <taxon>Magnoliopsida</taxon>
        <taxon>eudicotyledons</taxon>
        <taxon>Gunneridae</taxon>
        <taxon>Pentapetalae</taxon>
        <taxon>asterids</taxon>
        <taxon>lamiids</taxon>
        <taxon>Solanales</taxon>
        <taxon>Solanaceae</taxon>
        <taxon>Solanoideae</taxon>
        <taxon>Hyoscyameae</taxon>
        <taxon>Anisodus</taxon>
    </lineage>
</organism>
<keyword evidence="3" id="KW-1185">Reference proteome</keyword>
<evidence type="ECO:0000256" key="1">
    <source>
        <dbReference type="SAM" id="MobiDB-lite"/>
    </source>
</evidence>
<proteinExistence type="predicted"/>